<evidence type="ECO:0000313" key="1">
    <source>
        <dbReference type="EMBL" id="GLA46159.1"/>
    </source>
</evidence>
<accession>A0A9W5ZTG5</accession>
<evidence type="ECO:0000313" key="2">
    <source>
        <dbReference type="Proteomes" id="UP001144191"/>
    </source>
</evidence>
<reference evidence="1" key="1">
    <citation type="submission" date="2022-07" db="EMBL/GenBank/DDBJ databases">
        <title>Taxonomy of Aspergillus series Nigri: significant species reduction supported by multi-species coalescent approaches.</title>
        <authorList>
            <person name="Bian C."/>
            <person name="Kusuya Y."/>
            <person name="Sklenar F."/>
            <person name="D'hooge E."/>
            <person name="Yaguchi T."/>
            <person name="Takahashi H."/>
            <person name="Hubka V."/>
        </authorList>
    </citation>
    <scope>NUCLEOTIDE SEQUENCE</scope>
    <source>
        <strain evidence="1">IFM 63604</strain>
    </source>
</reference>
<dbReference type="Proteomes" id="UP001144191">
    <property type="component" value="Unassembled WGS sequence"/>
</dbReference>
<comment type="caution">
    <text evidence="1">The sequence shown here is derived from an EMBL/GenBank/DDBJ whole genome shotgun (WGS) entry which is preliminary data.</text>
</comment>
<dbReference type="AlphaFoldDB" id="A0A9W5ZTG5"/>
<name>A0A9W5ZTG5_ASPNG</name>
<protein>
    <submittedName>
        <fullName evidence="1">Uncharacterized protein</fullName>
    </submittedName>
</protein>
<organism evidence="1 2">
    <name type="scientific">Aspergillus niger</name>
    <dbReference type="NCBI Taxonomy" id="5061"/>
    <lineage>
        <taxon>Eukaryota</taxon>
        <taxon>Fungi</taxon>
        <taxon>Dikarya</taxon>
        <taxon>Ascomycota</taxon>
        <taxon>Pezizomycotina</taxon>
        <taxon>Eurotiomycetes</taxon>
        <taxon>Eurotiomycetidae</taxon>
        <taxon>Eurotiales</taxon>
        <taxon>Aspergillaceae</taxon>
        <taxon>Aspergillus</taxon>
        <taxon>Aspergillus subgen. Circumdati</taxon>
    </lineage>
</organism>
<gene>
    <name evidence="1" type="ORF">AnigIFM63604_008946</name>
</gene>
<dbReference type="EMBL" id="BRPB01000006">
    <property type="protein sequence ID" value="GLA46159.1"/>
    <property type="molecule type" value="Genomic_DNA"/>
</dbReference>
<proteinExistence type="predicted"/>
<sequence>MVRSRSLKFWQRHAIWKLWRIWTEEKTKGAILADSVGLGKIIEGLESILTTEPKDSSRWRTVPCAWGFEIVDESDDLIRPTMEDFDRLEKVVKWLDAPEYQVDNHVEARSQYSVL</sequence>